<feature type="transmembrane region" description="Helical" evidence="6">
    <location>
        <begin position="421"/>
        <end position="440"/>
    </location>
</feature>
<evidence type="ECO:0008006" key="10">
    <source>
        <dbReference type="Google" id="ProtNLM"/>
    </source>
</evidence>
<feature type="transmembrane region" description="Helical" evidence="6">
    <location>
        <begin position="696"/>
        <end position="714"/>
    </location>
</feature>
<feature type="transmembrane region" description="Helical" evidence="6">
    <location>
        <begin position="301"/>
        <end position="322"/>
    </location>
</feature>
<reference evidence="7" key="2">
    <citation type="submission" date="2010-07" db="EMBL/GenBank/DDBJ databases">
        <authorList>
            <consortium name="The Broad Institute Genome Sequencing Platform"/>
            <consortium name="Broad Institute Genome Sequencing Center for Infectious Disease"/>
            <person name="Ma L.-J."/>
            <person name="Dead R."/>
            <person name="Young S."/>
            <person name="Zeng Q."/>
            <person name="Koehrsen M."/>
            <person name="Alvarado L."/>
            <person name="Berlin A."/>
            <person name="Chapman S.B."/>
            <person name="Chen Z."/>
            <person name="Freedman E."/>
            <person name="Gellesch M."/>
            <person name="Goldberg J."/>
            <person name="Griggs A."/>
            <person name="Gujja S."/>
            <person name="Heilman E.R."/>
            <person name="Heiman D."/>
            <person name="Hepburn T."/>
            <person name="Howarth C."/>
            <person name="Jen D."/>
            <person name="Larson L."/>
            <person name="Mehta T."/>
            <person name="Neiman D."/>
            <person name="Pearson M."/>
            <person name="Roberts A."/>
            <person name="Saif S."/>
            <person name="Shea T."/>
            <person name="Shenoy N."/>
            <person name="Sisk P."/>
            <person name="Stolte C."/>
            <person name="Sykes S."/>
            <person name="Walk T."/>
            <person name="White J."/>
            <person name="Yandava C."/>
            <person name="Haas B."/>
            <person name="Nusbaum C."/>
            <person name="Birren B."/>
        </authorList>
    </citation>
    <scope>NUCLEOTIDE SEQUENCE</scope>
    <source>
        <strain evidence="7">R3-111a-1</strain>
    </source>
</reference>
<feature type="region of interest" description="Disordered" evidence="5">
    <location>
        <begin position="115"/>
        <end position="184"/>
    </location>
</feature>
<dbReference type="EMBL" id="GL385396">
    <property type="protein sequence ID" value="EJT78246.1"/>
    <property type="molecule type" value="Genomic_DNA"/>
</dbReference>
<proteinExistence type="predicted"/>
<feature type="transmembrane region" description="Helical" evidence="6">
    <location>
        <begin position="527"/>
        <end position="549"/>
    </location>
</feature>
<evidence type="ECO:0000313" key="8">
    <source>
        <dbReference type="EnsemblFungi" id="EJT78246"/>
    </source>
</evidence>
<feature type="transmembrane region" description="Helical" evidence="6">
    <location>
        <begin position="246"/>
        <end position="265"/>
    </location>
</feature>
<feature type="transmembrane region" description="Helical" evidence="6">
    <location>
        <begin position="206"/>
        <end position="226"/>
    </location>
</feature>
<dbReference type="STRING" id="644352.J3NPZ0"/>
<accession>J3NPZ0</accession>
<feature type="transmembrane region" description="Helical" evidence="6">
    <location>
        <begin position="614"/>
        <end position="637"/>
    </location>
</feature>
<dbReference type="Gene3D" id="1.20.1250.20">
    <property type="entry name" value="MFS general substrate transporter like domains"/>
    <property type="match status" value="2"/>
</dbReference>
<evidence type="ECO:0000256" key="4">
    <source>
        <dbReference type="ARBA" id="ARBA00023136"/>
    </source>
</evidence>
<evidence type="ECO:0000256" key="6">
    <source>
        <dbReference type="SAM" id="Phobius"/>
    </source>
</evidence>
<keyword evidence="2 6" id="KW-0812">Transmembrane</keyword>
<evidence type="ECO:0000256" key="5">
    <source>
        <dbReference type="SAM" id="MobiDB-lite"/>
    </source>
</evidence>
<dbReference type="HOGENOM" id="CLU_012970_1_0_1"/>
<dbReference type="eggNOG" id="KOG0254">
    <property type="taxonomic scope" value="Eukaryota"/>
</dbReference>
<reference evidence="9" key="1">
    <citation type="submission" date="2010-07" db="EMBL/GenBank/DDBJ databases">
        <title>The genome sequence of Gaeumannomyces graminis var. tritici strain R3-111a-1.</title>
        <authorList>
            <consortium name="The Broad Institute Genome Sequencing Platform"/>
            <person name="Ma L.-J."/>
            <person name="Dead R."/>
            <person name="Young S."/>
            <person name="Zeng Q."/>
            <person name="Koehrsen M."/>
            <person name="Alvarado L."/>
            <person name="Berlin A."/>
            <person name="Chapman S.B."/>
            <person name="Chen Z."/>
            <person name="Freedman E."/>
            <person name="Gellesch M."/>
            <person name="Goldberg J."/>
            <person name="Griggs A."/>
            <person name="Gujja S."/>
            <person name="Heilman E.R."/>
            <person name="Heiman D."/>
            <person name="Hepburn T."/>
            <person name="Howarth C."/>
            <person name="Jen D."/>
            <person name="Larson L."/>
            <person name="Mehta T."/>
            <person name="Neiman D."/>
            <person name="Pearson M."/>
            <person name="Roberts A."/>
            <person name="Saif S."/>
            <person name="Shea T."/>
            <person name="Shenoy N."/>
            <person name="Sisk P."/>
            <person name="Stolte C."/>
            <person name="Sykes S."/>
            <person name="Walk T."/>
            <person name="White J."/>
            <person name="Yandava C."/>
            <person name="Haas B."/>
            <person name="Nusbaum C."/>
            <person name="Birren B."/>
        </authorList>
    </citation>
    <scope>NUCLEOTIDE SEQUENCE [LARGE SCALE GENOMIC DNA]</scope>
    <source>
        <strain evidence="9">R3-111a-1</strain>
    </source>
</reference>
<feature type="transmembrane region" description="Helical" evidence="6">
    <location>
        <begin position="365"/>
        <end position="387"/>
    </location>
</feature>
<evidence type="ECO:0000313" key="9">
    <source>
        <dbReference type="Proteomes" id="UP000006039"/>
    </source>
</evidence>
<evidence type="ECO:0000313" key="7">
    <source>
        <dbReference type="EMBL" id="EJT78246.1"/>
    </source>
</evidence>
<dbReference type="VEuPathDB" id="FungiDB:GGTG_03348"/>
<feature type="transmembrane region" description="Helical" evidence="6">
    <location>
        <begin position="277"/>
        <end position="295"/>
    </location>
</feature>
<evidence type="ECO:0000256" key="3">
    <source>
        <dbReference type="ARBA" id="ARBA00022989"/>
    </source>
</evidence>
<dbReference type="GO" id="GO:0022857">
    <property type="term" value="F:transmembrane transporter activity"/>
    <property type="evidence" value="ECO:0007669"/>
    <property type="project" value="InterPro"/>
</dbReference>
<evidence type="ECO:0000256" key="1">
    <source>
        <dbReference type="ARBA" id="ARBA00004141"/>
    </source>
</evidence>
<dbReference type="RefSeq" id="XP_009219391.1">
    <property type="nucleotide sequence ID" value="XM_009221127.1"/>
</dbReference>
<feature type="transmembrane region" description="Helical" evidence="6">
    <location>
        <begin position="490"/>
        <end position="507"/>
    </location>
</feature>
<comment type="subcellular location">
    <subcellularLocation>
        <location evidence="1">Membrane</location>
        <topology evidence="1">Multi-pass membrane protein</topology>
    </subcellularLocation>
</comment>
<dbReference type="Proteomes" id="UP000006039">
    <property type="component" value="Unassembled WGS sequence"/>
</dbReference>
<gene>
    <name evidence="8" type="primary">20343806</name>
    <name evidence="7" type="ORF">GGTG_03348</name>
</gene>
<dbReference type="AlphaFoldDB" id="J3NPZ0"/>
<keyword evidence="3 6" id="KW-1133">Transmembrane helix</keyword>
<dbReference type="EnsemblFungi" id="EJT78246">
    <property type="protein sequence ID" value="EJT78246"/>
    <property type="gene ID" value="GGTG_03348"/>
</dbReference>
<dbReference type="OrthoDB" id="4078873at2759"/>
<evidence type="ECO:0000256" key="2">
    <source>
        <dbReference type="ARBA" id="ARBA00022692"/>
    </source>
</evidence>
<keyword evidence="4 6" id="KW-0472">Membrane</keyword>
<dbReference type="InterPro" id="IPR011701">
    <property type="entry name" value="MFS"/>
</dbReference>
<protein>
    <recommendedName>
        <fullName evidence="10">Siderophore iron transporter mirB</fullName>
    </recommendedName>
</protein>
<dbReference type="FunCoup" id="J3NPZ0">
    <property type="interactions" value="49"/>
</dbReference>
<name>J3NPZ0_GAET3</name>
<feature type="compositionally biased region" description="Basic and acidic residues" evidence="5">
    <location>
        <begin position="158"/>
        <end position="173"/>
    </location>
</feature>
<dbReference type="GO" id="GO:0005886">
    <property type="term" value="C:plasma membrane"/>
    <property type="evidence" value="ECO:0007669"/>
    <property type="project" value="TreeGrafter"/>
</dbReference>
<sequence>MPSPDGDPEARLEEEIAHHAGLIPARRLPRSGREFMACDAWQLVQRSIHAFLLITGATFLLPFEPSPAGPKGLLIKRTHTWPPSPQPVFPLSHHPPTFPAARARPPLLPFNLPHGALKASPSLPRNHTAGEAPNSMATPKEMNPPVVMAQTEAPEGSFSEKKTSQDREAKPEGGDASEEEVRDVNKDVQLQHGVVKIQAITKAWTFKYLVITYILIYLTSYCHSMQQQMNSNLAPYVTSSFSRHGLLATVGIVARLVGGVAQIPMAKIGNIWGRMEVYILVHGLCSFGLLLMAVSNNIETYAAANVFWTVGSGGVGFIHTVLISDLTSLRNRMIIYTLNSTAYVGNAFAGPIVAELFNKYSTFRWAFGAFAIIFPFFGATICVNLWLNLRKAKRMGLVPSRPSSGRTWSQSIMFYINEFDIMGMALLCGGFSLFLLPFSIQSYSPNGWTTAYIIAMIIIGFFMIVGFVFWEKMFAVVPLAPWNNLKDRTIFGAALVAGIIMTSFGTWDSYFSSYLQVVHQQTIAQAGFITNIYTIASCTWGPIVGYLIRLTHHYKWIAISAVPVACLSTALLIHFRTPDTHIGYIIMCQVLKATSAGTIIICEQLAVMSVVSHNEVAVMLALVALASSVGGSIGRAISGGIWTNQLLPLLQDLLPEDQKQNATRIYGSLPVQLSYPFGSPARNAIVLAYGDVQRKMVIAGACFMPLALAGVFLWRNVNVKKTQQTAGQVW</sequence>
<reference evidence="7" key="3">
    <citation type="submission" date="2010-09" db="EMBL/GenBank/DDBJ databases">
        <title>Annotation of Gaeumannomyces graminis var. tritici R3-111a-1.</title>
        <authorList>
            <consortium name="The Broad Institute Genome Sequencing Platform"/>
            <person name="Ma L.-J."/>
            <person name="Dead R."/>
            <person name="Young S.K."/>
            <person name="Zeng Q."/>
            <person name="Gargeya S."/>
            <person name="Fitzgerald M."/>
            <person name="Haas B."/>
            <person name="Abouelleil A."/>
            <person name="Alvarado L."/>
            <person name="Arachchi H.M."/>
            <person name="Berlin A."/>
            <person name="Brown A."/>
            <person name="Chapman S.B."/>
            <person name="Chen Z."/>
            <person name="Dunbar C."/>
            <person name="Freedman E."/>
            <person name="Gearin G."/>
            <person name="Gellesch M."/>
            <person name="Goldberg J."/>
            <person name="Griggs A."/>
            <person name="Gujja S."/>
            <person name="Heiman D."/>
            <person name="Howarth C."/>
            <person name="Larson L."/>
            <person name="Lui A."/>
            <person name="MacDonald P.J.P."/>
            <person name="Mehta T."/>
            <person name="Montmayeur A."/>
            <person name="Murphy C."/>
            <person name="Neiman D."/>
            <person name="Pearson M."/>
            <person name="Priest M."/>
            <person name="Roberts A."/>
            <person name="Saif S."/>
            <person name="Shea T."/>
            <person name="Shenoy N."/>
            <person name="Sisk P."/>
            <person name="Stolte C."/>
            <person name="Sykes S."/>
            <person name="Yandava C."/>
            <person name="Wortman J."/>
            <person name="Nusbaum C."/>
            <person name="Birren B."/>
        </authorList>
    </citation>
    <scope>NUCLEOTIDE SEQUENCE</scope>
    <source>
        <strain evidence="7">R3-111a-1</strain>
    </source>
</reference>
<feature type="transmembrane region" description="Helical" evidence="6">
    <location>
        <begin position="581"/>
        <end position="602"/>
    </location>
</feature>
<dbReference type="PANTHER" id="PTHR23501">
    <property type="entry name" value="MAJOR FACILITATOR SUPERFAMILY"/>
    <property type="match status" value="1"/>
</dbReference>
<feature type="transmembrane region" description="Helical" evidence="6">
    <location>
        <begin position="452"/>
        <end position="470"/>
    </location>
</feature>
<organism evidence="7">
    <name type="scientific">Gaeumannomyces tritici (strain R3-111a-1)</name>
    <name type="common">Wheat and barley take-all root rot fungus</name>
    <name type="synonym">Gaeumannomyces graminis var. tritici</name>
    <dbReference type="NCBI Taxonomy" id="644352"/>
    <lineage>
        <taxon>Eukaryota</taxon>
        <taxon>Fungi</taxon>
        <taxon>Dikarya</taxon>
        <taxon>Ascomycota</taxon>
        <taxon>Pezizomycotina</taxon>
        <taxon>Sordariomycetes</taxon>
        <taxon>Sordariomycetidae</taxon>
        <taxon>Magnaporthales</taxon>
        <taxon>Magnaporthaceae</taxon>
        <taxon>Gaeumannomyces</taxon>
    </lineage>
</organism>
<keyword evidence="9" id="KW-1185">Reference proteome</keyword>
<reference evidence="8" key="4">
    <citation type="journal article" date="2015" name="G3 (Bethesda)">
        <title>Genome sequences of three phytopathogenic species of the Magnaporthaceae family of fungi.</title>
        <authorList>
            <person name="Okagaki L.H."/>
            <person name="Nunes C.C."/>
            <person name="Sailsbery J."/>
            <person name="Clay B."/>
            <person name="Brown D."/>
            <person name="John T."/>
            <person name="Oh Y."/>
            <person name="Young N."/>
            <person name="Fitzgerald M."/>
            <person name="Haas B.J."/>
            <person name="Zeng Q."/>
            <person name="Young S."/>
            <person name="Adiconis X."/>
            <person name="Fan L."/>
            <person name="Levin J.Z."/>
            <person name="Mitchell T.K."/>
            <person name="Okubara P.A."/>
            <person name="Farman M.L."/>
            <person name="Kohn L.M."/>
            <person name="Birren B."/>
            <person name="Ma L.-J."/>
            <person name="Dean R.A."/>
        </authorList>
    </citation>
    <scope>NUCLEOTIDE SEQUENCE</scope>
    <source>
        <strain evidence="8">R3-111a-1</strain>
    </source>
</reference>
<dbReference type="GeneID" id="20343806"/>
<dbReference type="SUPFAM" id="SSF103473">
    <property type="entry name" value="MFS general substrate transporter"/>
    <property type="match status" value="2"/>
</dbReference>
<feature type="transmembrane region" description="Helical" evidence="6">
    <location>
        <begin position="556"/>
        <end position="575"/>
    </location>
</feature>
<dbReference type="InterPro" id="IPR036259">
    <property type="entry name" value="MFS_trans_sf"/>
</dbReference>
<dbReference type="PANTHER" id="PTHR23501:SF107">
    <property type="entry name" value="TRANSPORTER, PUTATIVE (AFU_ORTHOLOGUE AFUA_7G04730)-RELATED"/>
    <property type="match status" value="1"/>
</dbReference>
<dbReference type="Pfam" id="PF07690">
    <property type="entry name" value="MFS_1"/>
    <property type="match status" value="1"/>
</dbReference>
<reference evidence="8" key="5">
    <citation type="submission" date="2018-04" db="UniProtKB">
        <authorList>
            <consortium name="EnsemblFungi"/>
        </authorList>
    </citation>
    <scope>IDENTIFICATION</scope>
    <source>
        <strain evidence="8">R3-111a-1</strain>
    </source>
</reference>